<keyword evidence="1" id="KW-0175">Coiled coil</keyword>
<protein>
    <submittedName>
        <fullName evidence="2">Uncharacterized protein</fullName>
    </submittedName>
</protein>
<sequence>MDNFVQTENADSDDKSAKFDTLKARKKVVTEKANANIKETKRGLTNLAPYFSQMIDLLESSGEVLELQLKEMKETEKDIESLMSQRENLIKKLGTIEKEIDSSQNDFMEQIQNYRQRTQDINTLQSKVEEIIEEVKTKLVLPDEILTDCLTTTINDKSTTSTNNEYSTDDSSHVCENCSEKIFSCANNESKKCFQSSSTYTNC</sequence>
<evidence type="ECO:0000256" key="1">
    <source>
        <dbReference type="SAM" id="Coils"/>
    </source>
</evidence>
<reference evidence="2 3" key="1">
    <citation type="journal article" date="2024" name="BMC Biol.">
        <title>Comparative genomics of Ascetosporea gives new insight into the evolutionary basis for animal parasitism in Rhizaria.</title>
        <authorList>
            <person name="Hiltunen Thoren M."/>
            <person name="Onut-Brannstrom I."/>
            <person name="Alfjorden A."/>
            <person name="Peckova H."/>
            <person name="Swords F."/>
            <person name="Hooper C."/>
            <person name="Holzer A.S."/>
            <person name="Bass D."/>
            <person name="Burki F."/>
        </authorList>
    </citation>
    <scope>NUCLEOTIDE SEQUENCE [LARGE SCALE GENOMIC DNA]</scope>
    <source>
        <strain evidence="2">20-A016</strain>
    </source>
</reference>
<dbReference type="Proteomes" id="UP001439008">
    <property type="component" value="Unassembled WGS sequence"/>
</dbReference>
<feature type="coiled-coil region" evidence="1">
    <location>
        <begin position="55"/>
        <end position="134"/>
    </location>
</feature>
<organism evidence="2 3">
    <name type="scientific">Bonamia ostreae</name>
    <dbReference type="NCBI Taxonomy" id="126728"/>
    <lineage>
        <taxon>Eukaryota</taxon>
        <taxon>Sar</taxon>
        <taxon>Rhizaria</taxon>
        <taxon>Endomyxa</taxon>
        <taxon>Ascetosporea</taxon>
        <taxon>Haplosporida</taxon>
        <taxon>Bonamia</taxon>
    </lineage>
</organism>
<accession>A0ABV2AL27</accession>
<keyword evidence="3" id="KW-1185">Reference proteome</keyword>
<evidence type="ECO:0000313" key="2">
    <source>
        <dbReference type="EMBL" id="MES1919987.1"/>
    </source>
</evidence>
<proteinExistence type="predicted"/>
<comment type="caution">
    <text evidence="2">The sequence shown here is derived from an EMBL/GenBank/DDBJ whole genome shotgun (WGS) entry which is preliminary data.</text>
</comment>
<name>A0ABV2AL27_9EUKA</name>
<evidence type="ECO:0000313" key="3">
    <source>
        <dbReference type="Proteomes" id="UP001439008"/>
    </source>
</evidence>
<gene>
    <name evidence="2" type="ORF">MHBO_001721</name>
</gene>
<dbReference type="EMBL" id="JBDODL010000469">
    <property type="protein sequence ID" value="MES1919987.1"/>
    <property type="molecule type" value="Genomic_DNA"/>
</dbReference>